<sequence>MNATLARVPVEPFNLQGDTGNMGQRWKRWLERFENYVTAMGIKPTPEQVDLPFFHHETDNAENWCQQVESIKTEFEWSDLQLLVRLRRYLSDEAKNWYENWNNFNRTWASFKRDFVEAFPARQILGRLFNEAAALTSDSFNSYTTYVHQKLSLLKKLRASWSDSDLIELIVYGITDDKVRESAGMRNFDKISDLIAYVSTVPKVLVAIKPHASTNEPPAKRARIERYHSQGKPSKQEIKCFQCNQVGHVKRHCPNNTRTEIPKPAPTRDQKKDRLQCDFCFKPGHEESNCFTKRAIEKRKNTVNKA</sequence>
<evidence type="ECO:0000259" key="2">
    <source>
        <dbReference type="PROSITE" id="PS50158"/>
    </source>
</evidence>
<dbReference type="AlphaFoldDB" id="A0A9P0FMV6"/>
<dbReference type="GO" id="GO:0003676">
    <property type="term" value="F:nucleic acid binding"/>
    <property type="evidence" value="ECO:0007669"/>
    <property type="project" value="InterPro"/>
</dbReference>
<dbReference type="InterPro" id="IPR036875">
    <property type="entry name" value="Znf_CCHC_sf"/>
</dbReference>
<organism evidence="3 4">
    <name type="scientific">Brassicogethes aeneus</name>
    <name type="common">Rape pollen beetle</name>
    <name type="synonym">Meligethes aeneus</name>
    <dbReference type="NCBI Taxonomy" id="1431903"/>
    <lineage>
        <taxon>Eukaryota</taxon>
        <taxon>Metazoa</taxon>
        <taxon>Ecdysozoa</taxon>
        <taxon>Arthropoda</taxon>
        <taxon>Hexapoda</taxon>
        <taxon>Insecta</taxon>
        <taxon>Pterygota</taxon>
        <taxon>Neoptera</taxon>
        <taxon>Endopterygota</taxon>
        <taxon>Coleoptera</taxon>
        <taxon>Polyphaga</taxon>
        <taxon>Cucujiformia</taxon>
        <taxon>Nitidulidae</taxon>
        <taxon>Meligethinae</taxon>
        <taxon>Brassicogethes</taxon>
    </lineage>
</organism>
<keyword evidence="1" id="KW-0479">Metal-binding</keyword>
<dbReference type="EMBL" id="OV121138">
    <property type="protein sequence ID" value="CAH0560559.1"/>
    <property type="molecule type" value="Genomic_DNA"/>
</dbReference>
<evidence type="ECO:0000313" key="4">
    <source>
        <dbReference type="Proteomes" id="UP001154078"/>
    </source>
</evidence>
<evidence type="ECO:0000313" key="3">
    <source>
        <dbReference type="EMBL" id="CAH0560559.1"/>
    </source>
</evidence>
<feature type="domain" description="CCHC-type" evidence="2">
    <location>
        <begin position="239"/>
        <end position="255"/>
    </location>
</feature>
<proteinExistence type="predicted"/>
<dbReference type="Gene3D" id="4.10.60.10">
    <property type="entry name" value="Zinc finger, CCHC-type"/>
    <property type="match status" value="1"/>
</dbReference>
<dbReference type="Proteomes" id="UP001154078">
    <property type="component" value="Chromosome 7"/>
</dbReference>
<dbReference type="OrthoDB" id="8057953at2759"/>
<accession>A0A9P0FMV6</accession>
<protein>
    <recommendedName>
        <fullName evidence="2">CCHC-type domain-containing protein</fullName>
    </recommendedName>
</protein>
<evidence type="ECO:0000256" key="1">
    <source>
        <dbReference type="PROSITE-ProRule" id="PRU00047"/>
    </source>
</evidence>
<dbReference type="SMART" id="SM00343">
    <property type="entry name" value="ZnF_C2HC"/>
    <property type="match status" value="2"/>
</dbReference>
<dbReference type="InterPro" id="IPR001878">
    <property type="entry name" value="Znf_CCHC"/>
</dbReference>
<reference evidence="3" key="1">
    <citation type="submission" date="2021-12" db="EMBL/GenBank/DDBJ databases">
        <authorList>
            <person name="King R."/>
        </authorList>
    </citation>
    <scope>NUCLEOTIDE SEQUENCE</scope>
</reference>
<keyword evidence="1" id="KW-0862">Zinc</keyword>
<dbReference type="SUPFAM" id="SSF57756">
    <property type="entry name" value="Retrovirus zinc finger-like domains"/>
    <property type="match status" value="1"/>
</dbReference>
<dbReference type="GO" id="GO:0008270">
    <property type="term" value="F:zinc ion binding"/>
    <property type="evidence" value="ECO:0007669"/>
    <property type="project" value="UniProtKB-KW"/>
</dbReference>
<dbReference type="PROSITE" id="PS50158">
    <property type="entry name" value="ZF_CCHC"/>
    <property type="match status" value="1"/>
</dbReference>
<keyword evidence="1" id="KW-0863">Zinc-finger</keyword>
<name>A0A9P0FMV6_BRAAE</name>
<keyword evidence="4" id="KW-1185">Reference proteome</keyword>
<gene>
    <name evidence="3" type="ORF">MELIAE_LOCUS10294</name>
</gene>